<dbReference type="Proteomes" id="UP000288805">
    <property type="component" value="Unassembled WGS sequence"/>
</dbReference>
<name>A0A438FPL5_VITVI</name>
<proteinExistence type="predicted"/>
<comment type="caution">
    <text evidence="1">The sequence shown here is derived from an EMBL/GenBank/DDBJ whole genome shotgun (WGS) entry which is preliminary data.</text>
</comment>
<dbReference type="EMBL" id="QGNW01000799">
    <property type="protein sequence ID" value="RVW61893.1"/>
    <property type="molecule type" value="Genomic_DNA"/>
</dbReference>
<reference evidence="1 2" key="1">
    <citation type="journal article" date="2018" name="PLoS Genet.">
        <title>Population sequencing reveals clonal diversity and ancestral inbreeding in the grapevine cultivar Chardonnay.</title>
        <authorList>
            <person name="Roach M.J."/>
            <person name="Johnson D.L."/>
            <person name="Bohlmann J."/>
            <person name="van Vuuren H.J."/>
            <person name="Jones S.J."/>
            <person name="Pretorius I.S."/>
            <person name="Schmidt S.A."/>
            <person name="Borneman A.R."/>
        </authorList>
    </citation>
    <scope>NUCLEOTIDE SEQUENCE [LARGE SCALE GENOMIC DNA]</scope>
    <source>
        <strain evidence="2">cv. Chardonnay</strain>
        <tissue evidence="1">Leaf</tissue>
    </source>
</reference>
<sequence>MREKVMRMFREGRNEEAMEILSKLNDTRGWLSWPYQGYGETQCRADSEPGVLVGVEKEVQWIQKNLMRLGILFGYDFTEELMDVAYDFEDVVDDLILRSTAKQRRRGNWRG</sequence>
<evidence type="ECO:0000313" key="2">
    <source>
        <dbReference type="Proteomes" id="UP000288805"/>
    </source>
</evidence>
<accession>A0A438FPL5</accession>
<organism evidence="1 2">
    <name type="scientific">Vitis vinifera</name>
    <name type="common">Grape</name>
    <dbReference type="NCBI Taxonomy" id="29760"/>
    <lineage>
        <taxon>Eukaryota</taxon>
        <taxon>Viridiplantae</taxon>
        <taxon>Streptophyta</taxon>
        <taxon>Embryophyta</taxon>
        <taxon>Tracheophyta</taxon>
        <taxon>Spermatophyta</taxon>
        <taxon>Magnoliopsida</taxon>
        <taxon>eudicotyledons</taxon>
        <taxon>Gunneridae</taxon>
        <taxon>Pentapetalae</taxon>
        <taxon>rosids</taxon>
        <taxon>Vitales</taxon>
        <taxon>Vitaceae</taxon>
        <taxon>Viteae</taxon>
        <taxon>Vitis</taxon>
    </lineage>
</organism>
<protein>
    <submittedName>
        <fullName evidence="1">Uncharacterized protein</fullName>
    </submittedName>
</protein>
<evidence type="ECO:0000313" key="1">
    <source>
        <dbReference type="EMBL" id="RVW61893.1"/>
    </source>
</evidence>
<gene>
    <name evidence="1" type="ORF">CK203_063840</name>
</gene>
<dbReference type="AlphaFoldDB" id="A0A438FPL5"/>